<dbReference type="InterPro" id="IPR005372">
    <property type="entry name" value="UPF0182"/>
</dbReference>
<evidence type="ECO:0000256" key="4">
    <source>
        <dbReference type="ARBA" id="ARBA00023136"/>
    </source>
</evidence>
<dbReference type="GO" id="GO:0005576">
    <property type="term" value="C:extracellular region"/>
    <property type="evidence" value="ECO:0007669"/>
    <property type="project" value="TreeGrafter"/>
</dbReference>
<keyword evidence="4 5" id="KW-0472">Membrane</keyword>
<keyword evidence="1 5" id="KW-1003">Cell membrane</keyword>
<dbReference type="GO" id="GO:0005886">
    <property type="term" value="C:plasma membrane"/>
    <property type="evidence" value="ECO:0007669"/>
    <property type="project" value="UniProtKB-SubCell"/>
</dbReference>
<keyword evidence="2 5" id="KW-0812">Transmembrane</keyword>
<proteinExistence type="inferred from homology"/>
<dbReference type="RefSeq" id="WP_281794660.1">
    <property type="nucleotide sequence ID" value="NZ_BSDR01000001.1"/>
</dbReference>
<comment type="similarity">
    <text evidence="5">Belongs to the UPF0182 family.</text>
</comment>
<evidence type="ECO:0000256" key="1">
    <source>
        <dbReference type="ARBA" id="ARBA00022475"/>
    </source>
</evidence>
<sequence>MNAWKRWLLILGAGIVGLNIILLAASFFSVNLLVDFWWFDSLGYGFYFLQRLFYRYVVLILVTLFFFLVFFLNFWVASRYLGTTESSSEDNKSDRVNKDLLQMFRTGSMRVYSPLSVLLGILVAWPLFEQWEKFLLYIFGPSMGVKDPVFSKDISYYLFSYPIYTLIQRRLLLAFFLLLAAMLLLYWLEKRLLSQQDQNIPAGAKRHLSILILIIFFIEIWHYALQAYGLLYSSNHQTLFFGPGFVEMWITFPLICQTFIFLMGTAFSLIFFIHKHKGLKVLIAFAVLFLLSFGARYSPFLPNLVEKYIVKPNEISREKPFIIRNIESTLAAYNLTDVETRDFSPERVPTNLLDSPTIKAELRNIPVWDGELLEDVYNQLQKLRTYYDFAPVDVGRYTVNNNYQQVFLAARELDQKQLPEGARNWVNQHLTYTHGYGAVMTPASQGGDEPLTWFLHGIPPISDYGFSIEQPGIYHGLGTYNYSIAPNDAGEFDYPKGNTNALTNYTGTGGVPLASIFKKLLFSYYFMDRDIFFTTKTNRNSRILFRQNIVERIKTLTPYFLLDKDPYLVVTKKNLFWIQDAYVTSSMYPYAAPYSTIDGQFNYIRNSVKIVVDAYNGTVDYYVFDLKDPIIQAYRYIYPGVFKSKESMPSDLLQQTRYPRDLFDIQMSIYAKYQQRDPEVFYQQEDMWEPAKTYQGKEVSSIKPYYLTLDLIDPKRFDFLLLAPMSPKGRDNLRALALAGCDPPYYGKIIVYNFPKGELIYGPPQISALINQDTTIAQQFTLWDQIGSRVALGKMIILPVGKVIIYIQPVYLKASAELKIPELKRLIMSQGQIVVMERSLEDAYAKLQERIKAEIERVDTRFAPLMPGAPPPEEGLSPHVEQ</sequence>
<feature type="transmembrane region" description="Helical" evidence="5">
    <location>
        <begin position="208"/>
        <end position="228"/>
    </location>
</feature>
<dbReference type="HAMAP" id="MF_01600">
    <property type="entry name" value="UPF0182"/>
    <property type="match status" value="1"/>
</dbReference>
<feature type="transmembrane region" description="Helical" evidence="5">
    <location>
        <begin position="53"/>
        <end position="76"/>
    </location>
</feature>
<evidence type="ECO:0000256" key="2">
    <source>
        <dbReference type="ARBA" id="ARBA00022692"/>
    </source>
</evidence>
<dbReference type="PANTHER" id="PTHR39344">
    <property type="entry name" value="UPF0182 PROTEIN SLL1060"/>
    <property type="match status" value="1"/>
</dbReference>
<keyword evidence="8" id="KW-1185">Reference proteome</keyword>
<feature type="transmembrane region" description="Helical" evidence="5">
    <location>
        <begin position="7"/>
        <end position="33"/>
    </location>
</feature>
<dbReference type="PANTHER" id="PTHR39344:SF1">
    <property type="entry name" value="UPF0182 PROTEIN SLL1060"/>
    <property type="match status" value="1"/>
</dbReference>
<feature type="transmembrane region" description="Helical" evidence="5">
    <location>
        <begin position="248"/>
        <end position="272"/>
    </location>
</feature>
<protein>
    <recommendedName>
        <fullName evidence="5">UPF0182 protein DAMNIGENAA_25340</fullName>
    </recommendedName>
</protein>
<feature type="transmembrane region" description="Helical" evidence="5">
    <location>
        <begin position="279"/>
        <end position="297"/>
    </location>
</feature>
<dbReference type="AlphaFoldDB" id="A0A9W6L9G9"/>
<accession>A0A9W6L9G9</accession>
<comment type="caution">
    <text evidence="7">The sequence shown here is derived from an EMBL/GenBank/DDBJ whole genome shotgun (WGS) entry which is preliminary data.</text>
</comment>
<feature type="transmembrane region" description="Helical" evidence="5">
    <location>
        <begin position="171"/>
        <end position="188"/>
    </location>
</feature>
<organism evidence="7 8">
    <name type="scientific">Desulforhabdus amnigena</name>
    <dbReference type="NCBI Taxonomy" id="40218"/>
    <lineage>
        <taxon>Bacteria</taxon>
        <taxon>Pseudomonadati</taxon>
        <taxon>Thermodesulfobacteriota</taxon>
        <taxon>Syntrophobacteria</taxon>
        <taxon>Syntrophobacterales</taxon>
        <taxon>Syntrophobacteraceae</taxon>
        <taxon>Desulforhabdus</taxon>
    </lineage>
</organism>
<keyword evidence="3 5" id="KW-1133">Transmembrane helix</keyword>
<evidence type="ECO:0000256" key="3">
    <source>
        <dbReference type="ARBA" id="ARBA00022989"/>
    </source>
</evidence>
<feature type="transmembrane region" description="Helical" evidence="5">
    <location>
        <begin position="111"/>
        <end position="128"/>
    </location>
</feature>
<evidence type="ECO:0000256" key="5">
    <source>
        <dbReference type="HAMAP-Rule" id="MF_01600"/>
    </source>
</evidence>
<name>A0A9W6L9G9_9BACT</name>
<reference evidence="7" key="1">
    <citation type="submission" date="2022-12" db="EMBL/GenBank/DDBJ databases">
        <title>Reference genome sequencing for broad-spectrum identification of bacterial and archaeal isolates by mass spectrometry.</title>
        <authorList>
            <person name="Sekiguchi Y."/>
            <person name="Tourlousse D.M."/>
        </authorList>
    </citation>
    <scope>NUCLEOTIDE SEQUENCE</scope>
    <source>
        <strain evidence="7">ASRB1</strain>
    </source>
</reference>
<dbReference type="Pfam" id="PF03699">
    <property type="entry name" value="UPF0182"/>
    <property type="match status" value="1"/>
</dbReference>
<comment type="subcellular location">
    <subcellularLocation>
        <location evidence="5">Cell membrane</location>
        <topology evidence="5">Multi-pass membrane protein</topology>
    </subcellularLocation>
</comment>
<evidence type="ECO:0000313" key="8">
    <source>
        <dbReference type="Proteomes" id="UP001144372"/>
    </source>
</evidence>
<evidence type="ECO:0000256" key="6">
    <source>
        <dbReference type="SAM" id="MobiDB-lite"/>
    </source>
</evidence>
<feature type="region of interest" description="Disordered" evidence="6">
    <location>
        <begin position="863"/>
        <end position="882"/>
    </location>
</feature>
<gene>
    <name evidence="7" type="ORF">DAMNIGENAA_25340</name>
</gene>
<dbReference type="Proteomes" id="UP001144372">
    <property type="component" value="Unassembled WGS sequence"/>
</dbReference>
<dbReference type="EMBL" id="BSDR01000001">
    <property type="protein sequence ID" value="GLI35101.1"/>
    <property type="molecule type" value="Genomic_DNA"/>
</dbReference>
<evidence type="ECO:0000313" key="7">
    <source>
        <dbReference type="EMBL" id="GLI35101.1"/>
    </source>
</evidence>